<sequence>MKTRIKEYWDKLEAKYENKYKEKIFKNYEQTVPVFEEFRKFLNELLSRYPTNVDIICILASVELELGYQETAIKLLEDFILKYKDVINDVDKARIYTNLGFYYEADKKQDEYLLKAEKLNSTFLETYKGLALTYFSNYEYNKTTEDLYKSLKYFEKALKITNDYEIYFGYAVCLFETKQYQKAKEIFEELLLEYPNRMRLLLSISYCEAYLGNKEKAIHYLKQVKVDQDENYCLGTDDIGYFEVFEVYYFLEEYDLFLEECEKVIESFYFADWDHYFYTLWLKNESEKFNKYIDKYKNEMLEAIEEAKIDDDFSDEEERQDYIKSYEEDLEKLITMSNKIQNGNYKPKIELKLYPEYVCFLIDCIRHNF</sequence>
<proteinExistence type="predicted"/>
<dbReference type="Gene3D" id="1.25.40.10">
    <property type="entry name" value="Tetratricopeptide repeat domain"/>
    <property type="match status" value="2"/>
</dbReference>
<reference evidence="2 3" key="1">
    <citation type="submission" date="2015-11" db="EMBL/GenBank/DDBJ databases">
        <authorList>
            <person name="Zhang Y."/>
            <person name="Guo Z."/>
        </authorList>
    </citation>
    <scope>NUCLEOTIDE SEQUENCE [LARGE SCALE GENOMIC DNA]</scope>
    <source>
        <strain evidence="2 3">ChDC F174</strain>
    </source>
</reference>
<accession>A0A0S2ZMM2</accession>
<dbReference type="KEGG" id="fhw:RN87_06275"/>
<dbReference type="SMART" id="SM00028">
    <property type="entry name" value="TPR"/>
    <property type="match status" value="3"/>
</dbReference>
<dbReference type="AlphaFoldDB" id="A0A0S2ZMM2"/>
<dbReference type="PROSITE" id="PS50005">
    <property type="entry name" value="TPR"/>
    <property type="match status" value="1"/>
</dbReference>
<feature type="repeat" description="TPR" evidence="1">
    <location>
        <begin position="164"/>
        <end position="197"/>
    </location>
</feature>
<evidence type="ECO:0000313" key="3">
    <source>
        <dbReference type="Proteomes" id="UP000063275"/>
    </source>
</evidence>
<name>A0A0S2ZMM2_9FUSO</name>
<organism evidence="2">
    <name type="scientific">Fusobacterium hwasookii ChDC F174</name>
    <dbReference type="NCBI Taxonomy" id="1307442"/>
    <lineage>
        <taxon>Bacteria</taxon>
        <taxon>Fusobacteriati</taxon>
        <taxon>Fusobacteriota</taxon>
        <taxon>Fusobacteriia</taxon>
        <taxon>Fusobacteriales</taxon>
        <taxon>Fusobacteriaceae</taxon>
        <taxon>Fusobacterium</taxon>
    </lineage>
</organism>
<dbReference type="SUPFAM" id="SSF48452">
    <property type="entry name" value="TPR-like"/>
    <property type="match status" value="1"/>
</dbReference>
<dbReference type="InterPro" id="IPR019734">
    <property type="entry name" value="TPR_rpt"/>
</dbReference>
<dbReference type="InterPro" id="IPR011990">
    <property type="entry name" value="TPR-like_helical_dom_sf"/>
</dbReference>
<dbReference type="Pfam" id="PF14559">
    <property type="entry name" value="TPR_19"/>
    <property type="match status" value="1"/>
</dbReference>
<evidence type="ECO:0000256" key="1">
    <source>
        <dbReference type="PROSITE-ProRule" id="PRU00339"/>
    </source>
</evidence>
<dbReference type="EMBL" id="CP013331">
    <property type="protein sequence ID" value="ALQ40136.1"/>
    <property type="molecule type" value="Genomic_DNA"/>
</dbReference>
<protein>
    <submittedName>
        <fullName evidence="2">Uncharacterized protein</fullName>
    </submittedName>
</protein>
<dbReference type="RefSeq" id="WP_029492668.1">
    <property type="nucleotide sequence ID" value="NZ_ATKF01000017.1"/>
</dbReference>
<gene>
    <name evidence="2" type="ORF">RN87_06275</name>
</gene>
<keyword evidence="1" id="KW-0802">TPR repeat</keyword>
<evidence type="ECO:0000313" key="2">
    <source>
        <dbReference type="EMBL" id="ALQ40136.1"/>
    </source>
</evidence>
<dbReference type="Proteomes" id="UP000063275">
    <property type="component" value="Chromosome"/>
</dbReference>
<dbReference type="OrthoDB" id="2039983at2"/>